<feature type="transmembrane region" description="Helical" evidence="6">
    <location>
        <begin position="7"/>
        <end position="26"/>
    </location>
</feature>
<dbReference type="GO" id="GO:0005886">
    <property type="term" value="C:plasma membrane"/>
    <property type="evidence" value="ECO:0007669"/>
    <property type="project" value="UniProtKB-SubCell"/>
</dbReference>
<evidence type="ECO:0000313" key="7">
    <source>
        <dbReference type="EMBL" id="SLM17716.1"/>
    </source>
</evidence>
<dbReference type="CDD" id="cd06581">
    <property type="entry name" value="TM_PBP1_LivM_like"/>
    <property type="match status" value="1"/>
</dbReference>
<feature type="transmembrane region" description="Helical" evidence="6">
    <location>
        <begin position="103"/>
        <end position="125"/>
    </location>
</feature>
<keyword evidence="3 6" id="KW-0812">Transmembrane</keyword>
<dbReference type="EMBL" id="FWDO01000004">
    <property type="protein sequence ID" value="SLM17716.1"/>
    <property type="molecule type" value="Genomic_DNA"/>
</dbReference>
<sequence>MRRDRSTAIVSLAAIGITFLVLWLLHSFGGYYIERIVIGIGINLILVISLNLANGFTGLFSLGHIGFMAIGAYASAILTLPLSLKSTNLPDLPVFLSKIQMPFLPAVLVGGLIAMVVALLIGLSLMRLTGPYISVATMGFLVIVQVVLTNWDSMTRGARTFAGVPEYTNVWNVWIWAILVLYIVWRIKFSSFGRKMMAARDNEIAARSLGINVMASRLLAFCISAFFTGVAGALWAHFITAFSPKSFYFSQTFSVVTMLVVGGLGSLSGSVVGVMLITILSEILRNAERGFSIGPLVIPEVYGASQVIMAVLFVLFIVFRPRGLFGDAELDVRRFFKKEKEVSG</sequence>
<evidence type="ECO:0000256" key="4">
    <source>
        <dbReference type="ARBA" id="ARBA00022989"/>
    </source>
</evidence>
<proteinExistence type="predicted"/>
<organism evidence="7">
    <name type="scientific">uncultured spirochete</name>
    <dbReference type="NCBI Taxonomy" id="156406"/>
    <lineage>
        <taxon>Bacteria</taxon>
        <taxon>Pseudomonadati</taxon>
        <taxon>Spirochaetota</taxon>
        <taxon>Spirochaetia</taxon>
        <taxon>Spirochaetales</taxon>
        <taxon>environmental samples</taxon>
    </lineage>
</organism>
<evidence type="ECO:0000256" key="5">
    <source>
        <dbReference type="ARBA" id="ARBA00023136"/>
    </source>
</evidence>
<feature type="transmembrane region" description="Helical" evidence="6">
    <location>
        <begin position="301"/>
        <end position="319"/>
    </location>
</feature>
<protein>
    <recommendedName>
        <fullName evidence="8">Branched-chain amino acid ABC transporter permease</fullName>
    </recommendedName>
</protein>
<dbReference type="Pfam" id="PF02653">
    <property type="entry name" value="BPD_transp_2"/>
    <property type="match status" value="1"/>
</dbReference>
<feature type="transmembrane region" description="Helical" evidence="6">
    <location>
        <begin position="171"/>
        <end position="187"/>
    </location>
</feature>
<keyword evidence="4 6" id="KW-1133">Transmembrane helix</keyword>
<keyword evidence="2" id="KW-1003">Cell membrane</keyword>
<comment type="subcellular location">
    <subcellularLocation>
        <location evidence="1">Cell membrane</location>
        <topology evidence="1">Multi-pass membrane protein</topology>
    </subcellularLocation>
</comment>
<keyword evidence="5 6" id="KW-0472">Membrane</keyword>
<evidence type="ECO:0000256" key="3">
    <source>
        <dbReference type="ARBA" id="ARBA00022692"/>
    </source>
</evidence>
<gene>
    <name evidence="7" type="ORF">SPIRO4BDMA_40285</name>
</gene>
<feature type="transmembrane region" description="Helical" evidence="6">
    <location>
        <begin position="218"/>
        <end position="238"/>
    </location>
</feature>
<evidence type="ECO:0000256" key="2">
    <source>
        <dbReference type="ARBA" id="ARBA00022475"/>
    </source>
</evidence>
<name>A0A3P3XN48_9SPIR</name>
<feature type="transmembrane region" description="Helical" evidence="6">
    <location>
        <begin position="32"/>
        <end position="53"/>
    </location>
</feature>
<evidence type="ECO:0000256" key="1">
    <source>
        <dbReference type="ARBA" id="ARBA00004651"/>
    </source>
</evidence>
<reference evidence="7" key="1">
    <citation type="submission" date="2017-02" db="EMBL/GenBank/DDBJ databases">
        <authorList>
            <person name="Regsiter A."/>
            <person name="William W."/>
        </authorList>
    </citation>
    <scope>NUCLEOTIDE SEQUENCE</scope>
    <source>
        <strain evidence="7">BdmA 4</strain>
    </source>
</reference>
<dbReference type="GO" id="GO:0015658">
    <property type="term" value="F:branched-chain amino acid transmembrane transporter activity"/>
    <property type="evidence" value="ECO:0007669"/>
    <property type="project" value="InterPro"/>
</dbReference>
<dbReference type="PANTHER" id="PTHR30482:SF10">
    <property type="entry name" value="HIGH-AFFINITY BRANCHED-CHAIN AMINO ACID TRANSPORT PROTEIN BRAE"/>
    <property type="match status" value="1"/>
</dbReference>
<feature type="transmembrane region" description="Helical" evidence="6">
    <location>
        <begin position="65"/>
        <end position="83"/>
    </location>
</feature>
<dbReference type="InterPro" id="IPR001851">
    <property type="entry name" value="ABC_transp_permease"/>
</dbReference>
<feature type="transmembrane region" description="Helical" evidence="6">
    <location>
        <begin position="258"/>
        <end position="280"/>
    </location>
</feature>
<accession>A0A3P3XN48</accession>
<evidence type="ECO:0008006" key="8">
    <source>
        <dbReference type="Google" id="ProtNLM"/>
    </source>
</evidence>
<dbReference type="InterPro" id="IPR043428">
    <property type="entry name" value="LivM-like"/>
</dbReference>
<evidence type="ECO:0000256" key="6">
    <source>
        <dbReference type="SAM" id="Phobius"/>
    </source>
</evidence>
<feature type="transmembrane region" description="Helical" evidence="6">
    <location>
        <begin position="132"/>
        <end position="151"/>
    </location>
</feature>
<dbReference type="PANTHER" id="PTHR30482">
    <property type="entry name" value="HIGH-AFFINITY BRANCHED-CHAIN AMINO ACID TRANSPORT SYSTEM PERMEASE"/>
    <property type="match status" value="1"/>
</dbReference>
<dbReference type="AlphaFoldDB" id="A0A3P3XN48"/>